<protein>
    <submittedName>
        <fullName evidence="3">DUF3592 domain-containing protein</fullName>
    </submittedName>
</protein>
<organism evidence="3 4">
    <name type="scientific">Undibacterium seohonense</name>
    <dbReference type="NCBI Taxonomy" id="1344950"/>
    <lineage>
        <taxon>Bacteria</taxon>
        <taxon>Pseudomonadati</taxon>
        <taxon>Pseudomonadota</taxon>
        <taxon>Betaproteobacteria</taxon>
        <taxon>Burkholderiales</taxon>
        <taxon>Oxalobacteraceae</taxon>
        <taxon>Undibacterium</taxon>
    </lineage>
</organism>
<dbReference type="InterPro" id="IPR021994">
    <property type="entry name" value="DUF3592"/>
</dbReference>
<keyword evidence="1" id="KW-1133">Transmembrane helix</keyword>
<evidence type="ECO:0000256" key="1">
    <source>
        <dbReference type="SAM" id="Phobius"/>
    </source>
</evidence>
<feature type="transmembrane region" description="Helical" evidence="1">
    <location>
        <begin position="124"/>
        <end position="141"/>
    </location>
</feature>
<comment type="caution">
    <text evidence="3">The sequence shown here is derived from an EMBL/GenBank/DDBJ whole genome shotgun (WGS) entry which is preliminary data.</text>
</comment>
<keyword evidence="1" id="KW-0472">Membrane</keyword>
<evidence type="ECO:0000313" key="3">
    <source>
        <dbReference type="EMBL" id="MBC3807225.1"/>
    </source>
</evidence>
<keyword evidence="1" id="KW-0812">Transmembrane</keyword>
<sequence length="153" mass="17154">MSVREIIIGLIFTIAGLLGCVGMIRENFDAINSVNWIRVEGEIITAKLTPPPGRGAVQAVFFYVYEVNQKKIVNSRMTFSSSAPASQMLEKYPLFSTVPVYYDPADPEKSVVEPGFEGTWFDCLWPLLMSLLGAYVLFLNYKTYGQVEREPAI</sequence>
<proteinExistence type="predicted"/>
<feature type="domain" description="DUF3592" evidence="2">
    <location>
        <begin position="39"/>
        <end position="116"/>
    </location>
</feature>
<keyword evidence="4" id="KW-1185">Reference proteome</keyword>
<dbReference type="Proteomes" id="UP000648257">
    <property type="component" value="Unassembled WGS sequence"/>
</dbReference>
<dbReference type="EMBL" id="JACOFW010000006">
    <property type="protein sequence ID" value="MBC3807225.1"/>
    <property type="molecule type" value="Genomic_DNA"/>
</dbReference>
<gene>
    <name evidence="3" type="ORF">H8K52_07680</name>
</gene>
<feature type="transmembrane region" description="Helical" evidence="1">
    <location>
        <begin position="7"/>
        <end position="24"/>
    </location>
</feature>
<dbReference type="PROSITE" id="PS51257">
    <property type="entry name" value="PROKAR_LIPOPROTEIN"/>
    <property type="match status" value="1"/>
</dbReference>
<accession>A0ABR6X306</accession>
<reference evidence="3 4" key="1">
    <citation type="submission" date="2020-08" db="EMBL/GenBank/DDBJ databases">
        <title>Novel species isolated from subtropical streams in China.</title>
        <authorList>
            <person name="Lu H."/>
        </authorList>
    </citation>
    <scope>NUCLEOTIDE SEQUENCE [LARGE SCALE GENOMIC DNA]</scope>
    <source>
        <strain evidence="3 4">KACC 16656</strain>
    </source>
</reference>
<name>A0ABR6X306_9BURK</name>
<dbReference type="RefSeq" id="WP_186922314.1">
    <property type="nucleotide sequence ID" value="NZ_JACOFW010000006.1"/>
</dbReference>
<evidence type="ECO:0000313" key="4">
    <source>
        <dbReference type="Proteomes" id="UP000648257"/>
    </source>
</evidence>
<dbReference type="Pfam" id="PF12158">
    <property type="entry name" value="DUF3592"/>
    <property type="match status" value="1"/>
</dbReference>
<evidence type="ECO:0000259" key="2">
    <source>
        <dbReference type="Pfam" id="PF12158"/>
    </source>
</evidence>